<dbReference type="AlphaFoldDB" id="A0A9P8HHW9"/>
<dbReference type="Proteomes" id="UP000826573">
    <property type="component" value="Unassembled WGS sequence"/>
</dbReference>
<dbReference type="Pfam" id="PF07883">
    <property type="entry name" value="Cupin_2"/>
    <property type="match status" value="1"/>
</dbReference>
<sequence>MTSWFPDPRRIVTGHNSEGKAIVVADGTIPCQPTPIGANFAVLFETHEFPVSNDGWEDPTKVRTTDLANGKGIVLRVVDIPPNVEKAGMLFHRTESLDFGILHSGEVICHLDDDVEIHMKAGDVCVQRGTIHGWTNSTDKPARIYFILSAAKPVNINGQSLTAVGYSKHEIESGGEVKNQNTLSDDGSQGK</sequence>
<protein>
    <recommendedName>
        <fullName evidence="1">Cupin type-2 domain-containing protein</fullName>
    </recommendedName>
</protein>
<dbReference type="Gene3D" id="2.60.120.10">
    <property type="entry name" value="Jelly Rolls"/>
    <property type="match status" value="1"/>
</dbReference>
<gene>
    <name evidence="2" type="ORF">TsFJ059_009996</name>
</gene>
<dbReference type="SUPFAM" id="SSF51182">
    <property type="entry name" value="RmlC-like cupins"/>
    <property type="match status" value="1"/>
</dbReference>
<dbReference type="InterPro" id="IPR014710">
    <property type="entry name" value="RmlC-like_jellyroll"/>
</dbReference>
<dbReference type="EMBL" id="JAIMJC010000004">
    <property type="protein sequence ID" value="KAH0526706.1"/>
    <property type="molecule type" value="Genomic_DNA"/>
</dbReference>
<dbReference type="InterPro" id="IPR013096">
    <property type="entry name" value="Cupin_2"/>
</dbReference>
<dbReference type="PANTHER" id="PTHR36156">
    <property type="entry name" value="SLR2101 PROTEIN"/>
    <property type="match status" value="1"/>
</dbReference>
<dbReference type="InterPro" id="IPR011051">
    <property type="entry name" value="RmlC_Cupin_sf"/>
</dbReference>
<dbReference type="PANTHER" id="PTHR36156:SF2">
    <property type="entry name" value="CUPIN TYPE-2 DOMAIN-CONTAINING PROTEIN"/>
    <property type="match status" value="1"/>
</dbReference>
<reference evidence="2 3" key="1">
    <citation type="submission" date="2021-08" db="EMBL/GenBank/DDBJ databases">
        <title>The highly contiguous genome resource for Trichoderma semiorbis FJ059, a fungal antagonistic to plant pathogens.</title>
        <authorList>
            <person name="Liu T."/>
        </authorList>
    </citation>
    <scope>NUCLEOTIDE SEQUENCE [LARGE SCALE GENOMIC DNA]</scope>
    <source>
        <strain evidence="2 3">FJ059</strain>
    </source>
</reference>
<organism evidence="2 3">
    <name type="scientific">Trichoderma semiorbis</name>
    <dbReference type="NCBI Taxonomy" id="1491008"/>
    <lineage>
        <taxon>Eukaryota</taxon>
        <taxon>Fungi</taxon>
        <taxon>Dikarya</taxon>
        <taxon>Ascomycota</taxon>
        <taxon>Pezizomycotina</taxon>
        <taxon>Sordariomycetes</taxon>
        <taxon>Hypocreomycetidae</taxon>
        <taxon>Hypocreales</taxon>
        <taxon>Hypocreaceae</taxon>
        <taxon>Trichoderma</taxon>
    </lineage>
</organism>
<name>A0A9P8HHW9_9HYPO</name>
<evidence type="ECO:0000313" key="3">
    <source>
        <dbReference type="Proteomes" id="UP000826573"/>
    </source>
</evidence>
<dbReference type="InterPro" id="IPR047142">
    <property type="entry name" value="OryJ/VirC-like"/>
</dbReference>
<feature type="domain" description="Cupin type-2" evidence="1">
    <location>
        <begin position="77"/>
        <end position="147"/>
    </location>
</feature>
<proteinExistence type="predicted"/>
<dbReference type="CDD" id="cd02231">
    <property type="entry name" value="cupin_BLL6423-like"/>
    <property type="match status" value="1"/>
</dbReference>
<comment type="caution">
    <text evidence="2">The sequence shown here is derived from an EMBL/GenBank/DDBJ whole genome shotgun (WGS) entry which is preliminary data.</text>
</comment>
<keyword evidence="3" id="KW-1185">Reference proteome</keyword>
<dbReference type="Gene3D" id="2.20.70.150">
    <property type="match status" value="1"/>
</dbReference>
<evidence type="ECO:0000259" key="1">
    <source>
        <dbReference type="Pfam" id="PF07883"/>
    </source>
</evidence>
<evidence type="ECO:0000313" key="2">
    <source>
        <dbReference type="EMBL" id="KAH0526706.1"/>
    </source>
</evidence>
<accession>A0A9P8HHW9</accession>